<proteinExistence type="predicted"/>
<feature type="compositionally biased region" description="Polar residues" evidence="1">
    <location>
        <begin position="48"/>
        <end position="62"/>
    </location>
</feature>
<comment type="caution">
    <text evidence="2">The sequence shown here is derived from an EMBL/GenBank/DDBJ whole genome shotgun (WGS) entry which is preliminary data.</text>
</comment>
<reference evidence="2" key="1">
    <citation type="submission" date="2017-09" db="EMBL/GenBank/DDBJ databases">
        <title>Contemporary evolution of a Lepidopteran species, Heliothis virescens, in response to modern agricultural practices.</title>
        <authorList>
            <person name="Fritz M.L."/>
            <person name="Deyonke A.M."/>
            <person name="Papanicolaou A."/>
            <person name="Micinski S."/>
            <person name="Westbrook J."/>
            <person name="Gould F."/>
        </authorList>
    </citation>
    <scope>NUCLEOTIDE SEQUENCE [LARGE SCALE GENOMIC DNA]</scope>
    <source>
        <strain evidence="2">HvINT-</strain>
        <tissue evidence="2">Whole body</tissue>
    </source>
</reference>
<feature type="region of interest" description="Disordered" evidence="1">
    <location>
        <begin position="179"/>
        <end position="210"/>
    </location>
</feature>
<dbReference type="EMBL" id="NWSH01000183">
    <property type="protein sequence ID" value="PCG78659.1"/>
    <property type="molecule type" value="Genomic_DNA"/>
</dbReference>
<evidence type="ECO:0000256" key="1">
    <source>
        <dbReference type="SAM" id="MobiDB-lite"/>
    </source>
</evidence>
<sequence>MDTDSTPSSFSDSDYQDNDTSPPSSSTSSRTLSIRSAYNRISKYLPYNSHSSTNGEASNSDPGGSVSAASPVKQRKAFSGKRWLGLRKQSQGKTEKGPSGAQSPATTDKPVPLKKTLSDKKLKLPYGAVGDNGRADDHDVGKALQRRRKPPSSVQEARRTRANHCPFCILVSALPASKPSEKMVRSPQTVAGEDRKKGRAEPQSPPLPKLCHSRNISDKKLTSLRRGWAINGGADDHDVGKAVPARRRGGGRGCRTLSCPHEAHSVEYYANCTLAAINHNYTSLLAANKPTPIHTCVRGLLQRLSGHTNTH</sequence>
<feature type="region of interest" description="Disordered" evidence="1">
    <location>
        <begin position="45"/>
        <end position="159"/>
    </location>
</feature>
<feature type="compositionally biased region" description="Low complexity" evidence="1">
    <location>
        <begin position="1"/>
        <end position="13"/>
    </location>
</feature>
<accession>A0A2A4K3M7</accession>
<feature type="region of interest" description="Disordered" evidence="1">
    <location>
        <begin position="1"/>
        <end position="33"/>
    </location>
</feature>
<protein>
    <submittedName>
        <fullName evidence="2">Uncharacterized protein</fullName>
    </submittedName>
</protein>
<organism evidence="2">
    <name type="scientific">Heliothis virescens</name>
    <name type="common">Tobacco budworm moth</name>
    <dbReference type="NCBI Taxonomy" id="7102"/>
    <lineage>
        <taxon>Eukaryota</taxon>
        <taxon>Metazoa</taxon>
        <taxon>Ecdysozoa</taxon>
        <taxon>Arthropoda</taxon>
        <taxon>Hexapoda</taxon>
        <taxon>Insecta</taxon>
        <taxon>Pterygota</taxon>
        <taxon>Neoptera</taxon>
        <taxon>Endopterygota</taxon>
        <taxon>Lepidoptera</taxon>
        <taxon>Glossata</taxon>
        <taxon>Ditrysia</taxon>
        <taxon>Noctuoidea</taxon>
        <taxon>Noctuidae</taxon>
        <taxon>Heliothinae</taxon>
        <taxon>Heliothis</taxon>
    </lineage>
</organism>
<feature type="compositionally biased region" description="Low complexity" evidence="1">
    <location>
        <begin position="20"/>
        <end position="33"/>
    </location>
</feature>
<dbReference type="AlphaFoldDB" id="A0A2A4K3M7"/>
<gene>
    <name evidence="2" type="ORF">B5V51_3445</name>
</gene>
<name>A0A2A4K3M7_HELVI</name>
<evidence type="ECO:0000313" key="2">
    <source>
        <dbReference type="EMBL" id="PCG78659.1"/>
    </source>
</evidence>